<proteinExistence type="predicted"/>
<keyword evidence="1" id="KW-1185">Reference proteome</keyword>
<accession>A0A1I8A8M7</accession>
<protein>
    <submittedName>
        <fullName evidence="2">Uncharacterized protein</fullName>
    </submittedName>
</protein>
<name>A0A1I8A8M7_9BILA</name>
<dbReference type="WBParaSite" id="L893_g33950.t1">
    <property type="protein sequence ID" value="L893_g33950.t1"/>
    <property type="gene ID" value="L893_g33950"/>
</dbReference>
<reference evidence="2" key="1">
    <citation type="submission" date="2016-11" db="UniProtKB">
        <authorList>
            <consortium name="WormBaseParasite"/>
        </authorList>
    </citation>
    <scope>IDENTIFICATION</scope>
</reference>
<dbReference type="AlphaFoldDB" id="A0A1I8A8M7"/>
<sequence>MDSVRVQFNSNIVDLKRVRLHDLAIPTGTGTTKLQSALLRIGVALEPEARIPCLENTLAPTKDATTNCEEASRRSEGNWTNCSSVTNKRRIFWSAPGAQPIGASIRLNKRCSQQTGAPEFLDEAPGMSVCHTLCITYMIAQSVQENVGQRSEHHVSSIPGAVQDAQDSVQMVKKSTGLGKTWTKKTASLQRSSVEVIVDGEITSTSAACVNAPYGPFNERTKEGRSFEEASFNKRL</sequence>
<dbReference type="Proteomes" id="UP000095287">
    <property type="component" value="Unplaced"/>
</dbReference>
<organism evidence="1 2">
    <name type="scientific">Steinernema glaseri</name>
    <dbReference type="NCBI Taxonomy" id="37863"/>
    <lineage>
        <taxon>Eukaryota</taxon>
        <taxon>Metazoa</taxon>
        <taxon>Ecdysozoa</taxon>
        <taxon>Nematoda</taxon>
        <taxon>Chromadorea</taxon>
        <taxon>Rhabditida</taxon>
        <taxon>Tylenchina</taxon>
        <taxon>Panagrolaimomorpha</taxon>
        <taxon>Strongyloidoidea</taxon>
        <taxon>Steinernematidae</taxon>
        <taxon>Steinernema</taxon>
    </lineage>
</organism>
<evidence type="ECO:0000313" key="2">
    <source>
        <dbReference type="WBParaSite" id="L893_g33950.t1"/>
    </source>
</evidence>
<evidence type="ECO:0000313" key="1">
    <source>
        <dbReference type="Proteomes" id="UP000095287"/>
    </source>
</evidence>